<comment type="caution">
    <text evidence="1">The sequence shown here is derived from an EMBL/GenBank/DDBJ whole genome shotgun (WGS) entry which is preliminary data.</text>
</comment>
<organism evidence="1 2">
    <name type="scientific">Roseofilum acuticapitatum BLCC-M154</name>
    <dbReference type="NCBI Taxonomy" id="3022444"/>
    <lineage>
        <taxon>Bacteria</taxon>
        <taxon>Bacillati</taxon>
        <taxon>Cyanobacteriota</taxon>
        <taxon>Cyanophyceae</taxon>
        <taxon>Desertifilales</taxon>
        <taxon>Desertifilaceae</taxon>
        <taxon>Roseofilum</taxon>
        <taxon>Roseofilum acuticapitatum</taxon>
    </lineage>
</organism>
<gene>
    <name evidence="1" type="ORF">PMG71_09380</name>
</gene>
<dbReference type="Proteomes" id="UP001235303">
    <property type="component" value="Unassembled WGS sequence"/>
</dbReference>
<sequence>MAMMFYFTTIGAIALNRSGHEGKEILKEGRLKPISGQSRSDGEITRYQGKARSMVADRTRLWFLTSYRNYRKRI</sequence>
<reference evidence="1 2" key="1">
    <citation type="submission" date="2023-01" db="EMBL/GenBank/DDBJ databases">
        <title>Novel diversity within Roseofilum (Cyanobacteria; Desertifilaceae) from marine benthic mats with descriptions of four novel species.</title>
        <authorList>
            <person name="Wang Y."/>
            <person name="Berthold D.E."/>
            <person name="Hu J."/>
            <person name="Lefler F.W."/>
            <person name="Laughinghouse H.D. IV."/>
        </authorList>
    </citation>
    <scope>NUCLEOTIDE SEQUENCE [LARGE SCALE GENOMIC DNA]</scope>
    <source>
        <strain evidence="1 2">BLCC-M154</strain>
    </source>
</reference>
<accession>A0ABT7ARV9</accession>
<keyword evidence="2" id="KW-1185">Reference proteome</keyword>
<name>A0ABT7ARV9_9CYAN</name>
<evidence type="ECO:0000313" key="1">
    <source>
        <dbReference type="EMBL" id="MDJ1169636.1"/>
    </source>
</evidence>
<dbReference type="EMBL" id="JAQOSP010000063">
    <property type="protein sequence ID" value="MDJ1169636.1"/>
    <property type="molecule type" value="Genomic_DNA"/>
</dbReference>
<protein>
    <submittedName>
        <fullName evidence="1">Uncharacterized protein</fullName>
    </submittedName>
</protein>
<proteinExistence type="predicted"/>
<dbReference type="RefSeq" id="WP_283753394.1">
    <property type="nucleotide sequence ID" value="NZ_JAQOSP010000063.1"/>
</dbReference>
<evidence type="ECO:0000313" key="2">
    <source>
        <dbReference type="Proteomes" id="UP001235303"/>
    </source>
</evidence>